<dbReference type="GO" id="GO:0005524">
    <property type="term" value="F:ATP binding"/>
    <property type="evidence" value="ECO:0007669"/>
    <property type="project" value="UniProtKB-KW"/>
</dbReference>
<dbReference type="SUPFAM" id="SSF101386">
    <property type="entry name" value="all-alpha NTP pyrophosphatases"/>
    <property type="match status" value="1"/>
</dbReference>
<keyword evidence="8" id="KW-0963">Cytoplasm</keyword>
<dbReference type="GeneID" id="68865107"/>
<comment type="pathway">
    <text evidence="2 8">Amino-acid biosynthesis; L-histidine biosynthesis; L-histidine from 5-phospho-alpha-D-ribose 1-diphosphate: step 2/9.</text>
</comment>
<evidence type="ECO:0000256" key="1">
    <source>
        <dbReference type="ARBA" id="ARBA00001460"/>
    </source>
</evidence>
<accession>A0AAQ4CNI1</accession>
<reference evidence="9 10" key="1">
    <citation type="journal article" date="2022" name="Microbiol. Resour. Announc.">
        <title>Complete Genome Sequence of the Hyperthermophilic and Acidophilic Archaeon Saccharolobus caldissimus Strain HS-3T.</title>
        <authorList>
            <person name="Sakai H.D."/>
            <person name="Kurosawa N."/>
        </authorList>
    </citation>
    <scope>NUCLEOTIDE SEQUENCE [LARGE SCALE GENOMIC DNA]</scope>
    <source>
        <strain evidence="9 10">JCM32116</strain>
    </source>
</reference>
<keyword evidence="6 8" id="KW-0067">ATP-binding</keyword>
<dbReference type="NCBIfam" id="TIGR03188">
    <property type="entry name" value="histidine_hisI"/>
    <property type="match status" value="1"/>
</dbReference>
<evidence type="ECO:0000313" key="9">
    <source>
        <dbReference type="EMBL" id="BDB97362.1"/>
    </source>
</evidence>
<gene>
    <name evidence="8" type="primary">hisE</name>
    <name evidence="9" type="ORF">SACC_03790</name>
</gene>
<dbReference type="GO" id="GO:0000105">
    <property type="term" value="P:L-histidine biosynthetic process"/>
    <property type="evidence" value="ECO:0007669"/>
    <property type="project" value="UniProtKB-UniRule"/>
</dbReference>
<dbReference type="InterPro" id="IPR008179">
    <property type="entry name" value="HisE"/>
</dbReference>
<dbReference type="CDD" id="cd11534">
    <property type="entry name" value="NTP-PPase_HisIE_like"/>
    <property type="match status" value="1"/>
</dbReference>
<keyword evidence="3 8" id="KW-0028">Amino-acid biosynthesis</keyword>
<dbReference type="GO" id="GO:0004636">
    <property type="term" value="F:phosphoribosyl-ATP diphosphatase activity"/>
    <property type="evidence" value="ECO:0007669"/>
    <property type="project" value="UniProtKB-UniRule"/>
</dbReference>
<dbReference type="RefSeq" id="WP_229571367.1">
    <property type="nucleotide sequence ID" value="NZ_AP025226.1"/>
</dbReference>
<keyword evidence="7 8" id="KW-0368">Histidine biosynthesis</keyword>
<keyword evidence="5 8" id="KW-0378">Hydrolase</keyword>
<proteinExistence type="inferred from homology"/>
<evidence type="ECO:0000256" key="8">
    <source>
        <dbReference type="HAMAP-Rule" id="MF_01020"/>
    </source>
</evidence>
<keyword evidence="10" id="KW-1185">Reference proteome</keyword>
<evidence type="ECO:0000256" key="2">
    <source>
        <dbReference type="ARBA" id="ARBA00005204"/>
    </source>
</evidence>
<comment type="catalytic activity">
    <reaction evidence="1 8">
        <text>1-(5-phospho-beta-D-ribosyl)-ATP + H2O = 1-(5-phospho-beta-D-ribosyl)-5'-AMP + diphosphate + H(+)</text>
        <dbReference type="Rhea" id="RHEA:22828"/>
        <dbReference type="ChEBI" id="CHEBI:15377"/>
        <dbReference type="ChEBI" id="CHEBI:15378"/>
        <dbReference type="ChEBI" id="CHEBI:33019"/>
        <dbReference type="ChEBI" id="CHEBI:59457"/>
        <dbReference type="ChEBI" id="CHEBI:73183"/>
        <dbReference type="EC" id="3.6.1.31"/>
    </reaction>
</comment>
<evidence type="ECO:0000256" key="4">
    <source>
        <dbReference type="ARBA" id="ARBA00022741"/>
    </source>
</evidence>
<dbReference type="InterPro" id="IPR021130">
    <property type="entry name" value="PRib-ATP_PPHydrolase-like"/>
</dbReference>
<dbReference type="HAMAP" id="MF_01020">
    <property type="entry name" value="HisE"/>
    <property type="match status" value="1"/>
</dbReference>
<evidence type="ECO:0000256" key="3">
    <source>
        <dbReference type="ARBA" id="ARBA00022605"/>
    </source>
</evidence>
<dbReference type="PANTHER" id="PTHR42945:SF1">
    <property type="entry name" value="HISTIDINE BIOSYNTHESIS BIFUNCTIONAL PROTEIN HIS7"/>
    <property type="match status" value="1"/>
</dbReference>
<dbReference type="Proteomes" id="UP001319921">
    <property type="component" value="Chromosome"/>
</dbReference>
<dbReference type="GO" id="GO:0005737">
    <property type="term" value="C:cytoplasm"/>
    <property type="evidence" value="ECO:0007669"/>
    <property type="project" value="UniProtKB-SubCell"/>
</dbReference>
<sequence>MNKNEIISEIYSIILDRINRRPQGSYTAEIVNKGKGYVARKVGEESVEVIVASLTEGKERFISEVADLIYHLLVLMALEGVTPEDIYKELERRRK</sequence>
<comment type="similarity">
    <text evidence="8">Belongs to the PRA-PH family.</text>
</comment>
<dbReference type="AlphaFoldDB" id="A0AAQ4CNI1"/>
<evidence type="ECO:0000313" key="10">
    <source>
        <dbReference type="Proteomes" id="UP001319921"/>
    </source>
</evidence>
<dbReference type="Gene3D" id="1.10.287.1080">
    <property type="entry name" value="MazG-like"/>
    <property type="match status" value="1"/>
</dbReference>
<comment type="subcellular location">
    <subcellularLocation>
        <location evidence="8">Cytoplasm</location>
    </subcellularLocation>
</comment>
<name>A0AAQ4CNI1_9CREN</name>
<organism evidence="9 10">
    <name type="scientific">Saccharolobus caldissimus</name>
    <dbReference type="NCBI Taxonomy" id="1702097"/>
    <lineage>
        <taxon>Archaea</taxon>
        <taxon>Thermoproteota</taxon>
        <taxon>Thermoprotei</taxon>
        <taxon>Sulfolobales</taxon>
        <taxon>Sulfolobaceae</taxon>
        <taxon>Saccharolobus</taxon>
    </lineage>
</organism>
<protein>
    <recommendedName>
        <fullName evidence="8">Phosphoribosyl-ATP pyrophosphatase</fullName>
        <shortName evidence="8">PRA-PH</shortName>
        <ecNumber evidence="8">3.6.1.31</ecNumber>
    </recommendedName>
</protein>
<dbReference type="KEGG" id="scas:SACC_03790"/>
<dbReference type="Pfam" id="PF01503">
    <property type="entry name" value="PRA-PH"/>
    <property type="match status" value="1"/>
</dbReference>
<dbReference type="EC" id="3.6.1.31" evidence="8"/>
<evidence type="ECO:0000256" key="5">
    <source>
        <dbReference type="ARBA" id="ARBA00022801"/>
    </source>
</evidence>
<dbReference type="PANTHER" id="PTHR42945">
    <property type="entry name" value="HISTIDINE BIOSYNTHESIS BIFUNCTIONAL PROTEIN"/>
    <property type="match status" value="1"/>
</dbReference>
<evidence type="ECO:0000256" key="7">
    <source>
        <dbReference type="ARBA" id="ARBA00023102"/>
    </source>
</evidence>
<evidence type="ECO:0000256" key="6">
    <source>
        <dbReference type="ARBA" id="ARBA00022840"/>
    </source>
</evidence>
<dbReference type="EMBL" id="AP025226">
    <property type="protein sequence ID" value="BDB97362.1"/>
    <property type="molecule type" value="Genomic_DNA"/>
</dbReference>
<keyword evidence="4 8" id="KW-0547">Nucleotide-binding</keyword>